<evidence type="ECO:0000313" key="1">
    <source>
        <dbReference type="EMBL" id="KIL65197.1"/>
    </source>
</evidence>
<reference evidence="1 2" key="1">
    <citation type="submission" date="2014-04" db="EMBL/GenBank/DDBJ databases">
        <title>Evolutionary Origins and Diversification of the Mycorrhizal Mutualists.</title>
        <authorList>
            <consortium name="DOE Joint Genome Institute"/>
            <consortium name="Mycorrhizal Genomics Consortium"/>
            <person name="Kohler A."/>
            <person name="Kuo A."/>
            <person name="Nagy L.G."/>
            <person name="Floudas D."/>
            <person name="Copeland A."/>
            <person name="Barry K.W."/>
            <person name="Cichocki N."/>
            <person name="Veneault-Fourrey C."/>
            <person name="LaButti K."/>
            <person name="Lindquist E.A."/>
            <person name="Lipzen A."/>
            <person name="Lundell T."/>
            <person name="Morin E."/>
            <person name="Murat C."/>
            <person name="Riley R."/>
            <person name="Ohm R."/>
            <person name="Sun H."/>
            <person name="Tunlid A."/>
            <person name="Henrissat B."/>
            <person name="Grigoriev I.V."/>
            <person name="Hibbett D.S."/>
            <person name="Martin F."/>
        </authorList>
    </citation>
    <scope>NUCLEOTIDE SEQUENCE [LARGE SCALE GENOMIC DNA]</scope>
    <source>
        <strain evidence="1 2">Koide BX008</strain>
    </source>
</reference>
<organism evidence="1 2">
    <name type="scientific">Amanita muscaria (strain Koide BX008)</name>
    <dbReference type="NCBI Taxonomy" id="946122"/>
    <lineage>
        <taxon>Eukaryota</taxon>
        <taxon>Fungi</taxon>
        <taxon>Dikarya</taxon>
        <taxon>Basidiomycota</taxon>
        <taxon>Agaricomycotina</taxon>
        <taxon>Agaricomycetes</taxon>
        <taxon>Agaricomycetidae</taxon>
        <taxon>Agaricales</taxon>
        <taxon>Pluteineae</taxon>
        <taxon>Amanitaceae</taxon>
        <taxon>Amanita</taxon>
    </lineage>
</organism>
<dbReference type="Proteomes" id="UP000054549">
    <property type="component" value="Unassembled WGS sequence"/>
</dbReference>
<proteinExistence type="predicted"/>
<protein>
    <submittedName>
        <fullName evidence="1">Uncharacterized protein</fullName>
    </submittedName>
</protein>
<dbReference type="HOGENOM" id="CLU_2721692_0_0_1"/>
<dbReference type="InParanoid" id="A0A0C2WTX1"/>
<dbReference type="AlphaFoldDB" id="A0A0C2WTX1"/>
<gene>
    <name evidence="1" type="ORF">M378DRAFT_162462</name>
</gene>
<name>A0A0C2WTX1_AMAMK</name>
<dbReference type="EMBL" id="KN818244">
    <property type="protein sequence ID" value="KIL65197.1"/>
    <property type="molecule type" value="Genomic_DNA"/>
</dbReference>
<keyword evidence="2" id="KW-1185">Reference proteome</keyword>
<evidence type="ECO:0000313" key="2">
    <source>
        <dbReference type="Proteomes" id="UP000054549"/>
    </source>
</evidence>
<accession>A0A0C2WTX1</accession>
<sequence length="72" mass="7600">MSALCMDNRLFSDAKTFTIAAARCASTLPGCAISFIVFTVQPLLYRSTNSFSTGTANCASCYINNSLQCAGS</sequence>